<keyword evidence="1" id="KW-0732">Signal</keyword>
<comment type="caution">
    <text evidence="2">The sequence shown here is derived from an EMBL/GenBank/DDBJ whole genome shotgun (WGS) entry which is preliminary data.</text>
</comment>
<dbReference type="AlphaFoldDB" id="A0A7X1KD77"/>
<dbReference type="InterPro" id="IPR011447">
    <property type="entry name" value="DUF1552"/>
</dbReference>
<dbReference type="Proteomes" id="UP000520156">
    <property type="component" value="Unassembled WGS sequence"/>
</dbReference>
<gene>
    <name evidence="2" type="ORF">H7F49_15285</name>
</gene>
<dbReference type="InterPro" id="IPR006311">
    <property type="entry name" value="TAT_signal"/>
</dbReference>
<sequence>MSRWTRRNMLRGMARGAAVAVSLPLLDLFLDGHGEALANGAPIPTRFGTWFWGCGVNTARWFPSTLGKGYDLKPELAPIAPWRDKVSVFSNFNCILDGKPNLVHWSGVMATLTGSAPLKGGVTGGSAEAPTLDCLIADHIGRGTRFRSLELACTGQSGVSYSMRAGSTVNPSEVDPIQLYRRLFGPEFADPNKAGFTPDPAIMVRESVLSSVKDDRDTLMRSLGSADRQRVDQYFTSVRQVEEQLGQMLQKPAPAEACTIPKAPGQMTLGPTWDVATRTHDVMAQLLVMALACNQTRVFSMALSNAGSNLRKAGEPVSFHELTHEEPVDEKLGYQPKATFFIERSMETFATMLKHLDGVREGASTLLDHSLILATSESNFAKIHSVDNLPILVAGSAGGRWKPGQHISGNGDPSSRVGLTIQQVLGLPVTEWGSGAMQTSKPISEVVS</sequence>
<name>A0A7X1KD77_9SPHN</name>
<reference evidence="2 3" key="1">
    <citation type="submission" date="2020-08" db="EMBL/GenBank/DDBJ databases">
        <title>The genome sequence of Novosphingobium flavum 4Y4.</title>
        <authorList>
            <person name="Liu Y."/>
        </authorList>
    </citation>
    <scope>NUCLEOTIDE SEQUENCE [LARGE SCALE GENOMIC DNA]</scope>
    <source>
        <strain evidence="2 3">4Y4</strain>
    </source>
</reference>
<proteinExistence type="predicted"/>
<evidence type="ECO:0000313" key="3">
    <source>
        <dbReference type="Proteomes" id="UP000520156"/>
    </source>
</evidence>
<evidence type="ECO:0000256" key="1">
    <source>
        <dbReference type="SAM" id="SignalP"/>
    </source>
</evidence>
<dbReference type="RefSeq" id="WP_185684447.1">
    <property type="nucleotide sequence ID" value="NZ_JACLAU010000033.1"/>
</dbReference>
<dbReference type="Pfam" id="PF07586">
    <property type="entry name" value="HXXSHH"/>
    <property type="match status" value="1"/>
</dbReference>
<feature type="signal peptide" evidence="1">
    <location>
        <begin position="1"/>
        <end position="20"/>
    </location>
</feature>
<protein>
    <submittedName>
        <fullName evidence="2">DUF1552 domain-containing protein</fullName>
    </submittedName>
</protein>
<organism evidence="2 3">
    <name type="scientific">Novosphingobium aerophilum</name>
    <dbReference type="NCBI Taxonomy" id="2839843"/>
    <lineage>
        <taxon>Bacteria</taxon>
        <taxon>Pseudomonadati</taxon>
        <taxon>Pseudomonadota</taxon>
        <taxon>Alphaproteobacteria</taxon>
        <taxon>Sphingomonadales</taxon>
        <taxon>Sphingomonadaceae</taxon>
        <taxon>Novosphingobium</taxon>
    </lineage>
</organism>
<evidence type="ECO:0000313" key="2">
    <source>
        <dbReference type="EMBL" id="MBC2653060.1"/>
    </source>
</evidence>
<feature type="chain" id="PRO_5031038711" evidence="1">
    <location>
        <begin position="21"/>
        <end position="448"/>
    </location>
</feature>
<dbReference type="EMBL" id="JACLAU010000033">
    <property type="protein sequence ID" value="MBC2653060.1"/>
    <property type="molecule type" value="Genomic_DNA"/>
</dbReference>
<dbReference type="PROSITE" id="PS51318">
    <property type="entry name" value="TAT"/>
    <property type="match status" value="1"/>
</dbReference>
<accession>A0A7X1KD77</accession>
<keyword evidence="3" id="KW-1185">Reference proteome</keyword>